<name>A0ACA9MGP3_9GLOM</name>
<protein>
    <submittedName>
        <fullName evidence="1">9621_t:CDS:1</fullName>
    </submittedName>
</protein>
<dbReference type="EMBL" id="CAJVPT010011192">
    <property type="protein sequence ID" value="CAG8577480.1"/>
    <property type="molecule type" value="Genomic_DNA"/>
</dbReference>
<organism evidence="1 2">
    <name type="scientific">Acaulospora colombiana</name>
    <dbReference type="NCBI Taxonomy" id="27376"/>
    <lineage>
        <taxon>Eukaryota</taxon>
        <taxon>Fungi</taxon>
        <taxon>Fungi incertae sedis</taxon>
        <taxon>Mucoromycota</taxon>
        <taxon>Glomeromycotina</taxon>
        <taxon>Glomeromycetes</taxon>
        <taxon>Diversisporales</taxon>
        <taxon>Acaulosporaceae</taxon>
        <taxon>Acaulospora</taxon>
    </lineage>
</organism>
<proteinExistence type="predicted"/>
<evidence type="ECO:0000313" key="1">
    <source>
        <dbReference type="EMBL" id="CAG8577480.1"/>
    </source>
</evidence>
<reference evidence="1" key="1">
    <citation type="submission" date="2021-06" db="EMBL/GenBank/DDBJ databases">
        <authorList>
            <person name="Kallberg Y."/>
            <person name="Tangrot J."/>
            <person name="Rosling A."/>
        </authorList>
    </citation>
    <scope>NUCLEOTIDE SEQUENCE</scope>
    <source>
        <strain evidence="1">CL356</strain>
    </source>
</reference>
<sequence>MYRAAVARASRSLVVPSRTLHSSPLAFKTATDKAKDVAHDVNMKVGQGLASAIEKGEQVTDKAKEAAAGAYEAKEDFKKEMKK</sequence>
<gene>
    <name evidence="1" type="ORF">ACOLOM_LOCUS5844</name>
</gene>
<evidence type="ECO:0000313" key="2">
    <source>
        <dbReference type="Proteomes" id="UP000789525"/>
    </source>
</evidence>
<comment type="caution">
    <text evidence="1">The sequence shown here is derived from an EMBL/GenBank/DDBJ whole genome shotgun (WGS) entry which is preliminary data.</text>
</comment>
<keyword evidence="2" id="KW-1185">Reference proteome</keyword>
<dbReference type="Proteomes" id="UP000789525">
    <property type="component" value="Unassembled WGS sequence"/>
</dbReference>
<accession>A0ACA9MGP3</accession>